<evidence type="ECO:0000256" key="1">
    <source>
        <dbReference type="SAM" id="Phobius"/>
    </source>
</evidence>
<keyword evidence="1" id="KW-1133">Transmembrane helix</keyword>
<protein>
    <submittedName>
        <fullName evidence="2">Uncharacterized protein</fullName>
    </submittedName>
</protein>
<accession>A0ABD6B6L0</accession>
<dbReference type="EMBL" id="JBHUDH010000109">
    <property type="protein sequence ID" value="MFD1526581.1"/>
    <property type="molecule type" value="Genomic_DNA"/>
</dbReference>
<keyword evidence="1" id="KW-0812">Transmembrane</keyword>
<dbReference type="RefSeq" id="WP_379731695.1">
    <property type="nucleotide sequence ID" value="NZ_JBHSWZ010000127.1"/>
</dbReference>
<keyword evidence="1" id="KW-0472">Membrane</keyword>
<comment type="caution">
    <text evidence="2">The sequence shown here is derived from an EMBL/GenBank/DDBJ whole genome shotgun (WGS) entry which is preliminary data.</text>
</comment>
<dbReference type="InterPro" id="IPR055943">
    <property type="entry name" value="DUF7521"/>
</dbReference>
<dbReference type="Pfam" id="PF24365">
    <property type="entry name" value="DUF7521"/>
    <property type="match status" value="1"/>
</dbReference>
<evidence type="ECO:0000313" key="2">
    <source>
        <dbReference type="EMBL" id="MFD1526581.1"/>
    </source>
</evidence>
<gene>
    <name evidence="2" type="ORF">ACFR9S_09775</name>
</gene>
<sequence length="100" mass="10266">MIPLQLSDSGAAVGVLFFAGSIASIVVGAVVGYRALRAYRRTGGRSLLLFGVGLLLLVSVSKLVNIALSSTLPSTALIGPATELCRLAGAAVLTYAIYDR</sequence>
<dbReference type="Proteomes" id="UP001597111">
    <property type="component" value="Unassembled WGS sequence"/>
</dbReference>
<name>A0ABD6B6L0_9EURY</name>
<evidence type="ECO:0000313" key="3">
    <source>
        <dbReference type="Proteomes" id="UP001597111"/>
    </source>
</evidence>
<feature type="transmembrane region" description="Helical" evidence="1">
    <location>
        <begin position="47"/>
        <end position="68"/>
    </location>
</feature>
<dbReference type="AlphaFoldDB" id="A0ABD6B6L0"/>
<organism evidence="2 3">
    <name type="scientific">Halolamina salina</name>
    <dbReference type="NCBI Taxonomy" id="1220023"/>
    <lineage>
        <taxon>Archaea</taxon>
        <taxon>Methanobacteriati</taxon>
        <taxon>Methanobacteriota</taxon>
        <taxon>Stenosarchaea group</taxon>
        <taxon>Halobacteria</taxon>
        <taxon>Halobacteriales</taxon>
        <taxon>Haloferacaceae</taxon>
    </lineage>
</organism>
<reference evidence="2 3" key="1">
    <citation type="journal article" date="2019" name="Int. J. Syst. Evol. Microbiol.">
        <title>The Global Catalogue of Microorganisms (GCM) 10K type strain sequencing project: providing services to taxonomists for standard genome sequencing and annotation.</title>
        <authorList>
            <consortium name="The Broad Institute Genomics Platform"/>
            <consortium name="The Broad Institute Genome Sequencing Center for Infectious Disease"/>
            <person name="Wu L."/>
            <person name="Ma J."/>
        </authorList>
    </citation>
    <scope>NUCLEOTIDE SEQUENCE [LARGE SCALE GENOMIC DNA]</scope>
    <source>
        <strain evidence="2 3">CGMCC 1.12285</strain>
    </source>
</reference>
<proteinExistence type="predicted"/>
<keyword evidence="3" id="KW-1185">Reference proteome</keyword>
<feature type="transmembrane region" description="Helical" evidence="1">
    <location>
        <begin position="12"/>
        <end position="35"/>
    </location>
</feature>